<dbReference type="SMART" id="SM00220">
    <property type="entry name" value="S_TKc"/>
    <property type="match status" value="1"/>
</dbReference>
<dbReference type="GO" id="GO:0007165">
    <property type="term" value="P:signal transduction"/>
    <property type="evidence" value="ECO:0007669"/>
    <property type="project" value="TreeGrafter"/>
</dbReference>
<dbReference type="Proteomes" id="UP001165080">
    <property type="component" value="Unassembled WGS sequence"/>
</dbReference>
<evidence type="ECO:0000313" key="3">
    <source>
        <dbReference type="EMBL" id="GLC54866.1"/>
    </source>
</evidence>
<dbReference type="GO" id="GO:0005524">
    <property type="term" value="F:ATP binding"/>
    <property type="evidence" value="ECO:0007669"/>
    <property type="project" value="InterPro"/>
</dbReference>
<dbReference type="PANTHER" id="PTHR48011">
    <property type="entry name" value="CCR4-NOT TRANSCRIPTIONAL COMPLEX SUBUNIT CAF120-RELATED"/>
    <property type="match status" value="1"/>
</dbReference>
<feature type="compositionally biased region" description="Basic and acidic residues" evidence="1">
    <location>
        <begin position="1"/>
        <end position="14"/>
    </location>
</feature>
<dbReference type="EMBL" id="BRXU01000011">
    <property type="protein sequence ID" value="GLC54866.1"/>
    <property type="molecule type" value="Genomic_DNA"/>
</dbReference>
<reference evidence="3 4" key="1">
    <citation type="journal article" date="2023" name="Commun. Biol.">
        <title>Reorganization of the ancestral sex-determining regions during the evolution of trioecy in Pleodorina starrii.</title>
        <authorList>
            <person name="Takahashi K."/>
            <person name="Suzuki S."/>
            <person name="Kawai-Toyooka H."/>
            <person name="Yamamoto K."/>
            <person name="Hamaji T."/>
            <person name="Ootsuki R."/>
            <person name="Yamaguchi H."/>
            <person name="Kawachi M."/>
            <person name="Higashiyama T."/>
            <person name="Nozaki H."/>
        </authorList>
    </citation>
    <scope>NUCLEOTIDE SEQUENCE [LARGE SCALE GENOMIC DNA]</scope>
    <source>
        <strain evidence="3 4">NIES-4479</strain>
    </source>
</reference>
<organism evidence="3 4">
    <name type="scientific">Pleodorina starrii</name>
    <dbReference type="NCBI Taxonomy" id="330485"/>
    <lineage>
        <taxon>Eukaryota</taxon>
        <taxon>Viridiplantae</taxon>
        <taxon>Chlorophyta</taxon>
        <taxon>core chlorophytes</taxon>
        <taxon>Chlorophyceae</taxon>
        <taxon>CS clade</taxon>
        <taxon>Chlamydomonadales</taxon>
        <taxon>Volvocaceae</taxon>
        <taxon>Pleodorina</taxon>
    </lineage>
</organism>
<dbReference type="Pfam" id="PF00069">
    <property type="entry name" value="Pkinase"/>
    <property type="match status" value="1"/>
</dbReference>
<keyword evidence="4" id="KW-1185">Reference proteome</keyword>
<proteinExistence type="predicted"/>
<dbReference type="InterPro" id="IPR000719">
    <property type="entry name" value="Prot_kinase_dom"/>
</dbReference>
<feature type="domain" description="Protein kinase" evidence="2">
    <location>
        <begin position="87"/>
        <end position="351"/>
    </location>
</feature>
<dbReference type="GO" id="GO:0004672">
    <property type="term" value="F:protein kinase activity"/>
    <property type="evidence" value="ECO:0007669"/>
    <property type="project" value="InterPro"/>
</dbReference>
<evidence type="ECO:0000256" key="1">
    <source>
        <dbReference type="SAM" id="MobiDB-lite"/>
    </source>
</evidence>
<dbReference type="Gene3D" id="1.10.510.10">
    <property type="entry name" value="Transferase(Phosphotransferase) domain 1"/>
    <property type="match status" value="1"/>
</dbReference>
<dbReference type="CDD" id="cd00180">
    <property type="entry name" value="PKc"/>
    <property type="match status" value="1"/>
</dbReference>
<evidence type="ECO:0000313" key="4">
    <source>
        <dbReference type="Proteomes" id="UP001165080"/>
    </source>
</evidence>
<gene>
    <name evidence="3" type="primary">PLESTBF000452</name>
    <name evidence="3" type="ORF">PLESTB_000914300</name>
</gene>
<dbReference type="SUPFAM" id="SSF56112">
    <property type="entry name" value="Protein kinase-like (PK-like)"/>
    <property type="match status" value="1"/>
</dbReference>
<accession>A0A9W6BMA1</accession>
<dbReference type="InterPro" id="IPR011009">
    <property type="entry name" value="Kinase-like_dom_sf"/>
</dbReference>
<dbReference type="AlphaFoldDB" id="A0A9W6BMA1"/>
<name>A0A9W6BMA1_9CHLO</name>
<dbReference type="PANTHER" id="PTHR48011:SF4">
    <property type="entry name" value="MITOGEN-ACTIVATED PROTEIN KINASE KINASE KINASE 19"/>
    <property type="match status" value="1"/>
</dbReference>
<dbReference type="InterPro" id="IPR052751">
    <property type="entry name" value="Plant_MAPKKK"/>
</dbReference>
<feature type="region of interest" description="Disordered" evidence="1">
    <location>
        <begin position="1"/>
        <end position="62"/>
    </location>
</feature>
<sequence>MCQSHNELRTEPHELLYQYGKASGSGSSLDGEPDGRSGMSDCSSTDAASLDDPTEQVSRKSSLDDIAGLAVRDGIAKFLSTHGLASCKPERLLGMGATCRVELVRVQLPEGGPCLPAARKTMPRSRDPHLRAKEDAVFARELEGLRAGGCCPFVVRLLGSSTQPDRQELLMELAEGATLEHELTDALGAVRGELSQPLLPPARIAQVAASVLTALHALHAQGYAHLDIKPANLLRTAEGRLMVGDAGCMQRVAPEDGLLHLPASGTPLFAAPETKRKGAFSPKADLYSLGVLLAVCAAWHRQTGRVLAFLRGQAALPGFVPGELADLVARLVAEEPEARPSAAEALQHPFLAGVDLTALAPVRGGPEGCCTVPR</sequence>
<dbReference type="PROSITE" id="PS50011">
    <property type="entry name" value="PROTEIN_KINASE_DOM"/>
    <property type="match status" value="1"/>
</dbReference>
<comment type="caution">
    <text evidence="3">The sequence shown here is derived from an EMBL/GenBank/DDBJ whole genome shotgun (WGS) entry which is preliminary data.</text>
</comment>
<protein>
    <recommendedName>
        <fullName evidence="2">Protein kinase domain-containing protein</fullName>
    </recommendedName>
</protein>
<evidence type="ECO:0000259" key="2">
    <source>
        <dbReference type="PROSITE" id="PS50011"/>
    </source>
</evidence>